<organism evidence="2">
    <name type="scientific">uncultured Mycobacteriales bacterium</name>
    <dbReference type="NCBI Taxonomy" id="581187"/>
    <lineage>
        <taxon>Bacteria</taxon>
        <taxon>Bacillati</taxon>
        <taxon>Actinomycetota</taxon>
        <taxon>Actinomycetes</taxon>
        <taxon>Mycobacteriales</taxon>
        <taxon>environmental samples</taxon>
    </lineage>
</organism>
<dbReference type="InterPro" id="IPR016181">
    <property type="entry name" value="Acyl_CoA_acyltransferase"/>
</dbReference>
<dbReference type="AlphaFoldDB" id="A0A6J4H1I8"/>
<protein>
    <recommendedName>
        <fullName evidence="1">N-acetyltransferase domain-containing protein</fullName>
    </recommendedName>
</protein>
<gene>
    <name evidence="2" type="ORF">AVDCRST_MAG41-44</name>
</gene>
<evidence type="ECO:0000313" key="2">
    <source>
        <dbReference type="EMBL" id="CAA9212438.1"/>
    </source>
</evidence>
<dbReference type="SUPFAM" id="SSF55729">
    <property type="entry name" value="Acyl-CoA N-acyltransferases (Nat)"/>
    <property type="match status" value="1"/>
</dbReference>
<reference evidence="2" key="1">
    <citation type="submission" date="2020-02" db="EMBL/GenBank/DDBJ databases">
        <authorList>
            <person name="Meier V. D."/>
        </authorList>
    </citation>
    <scope>NUCLEOTIDE SEQUENCE</scope>
    <source>
        <strain evidence="2">AVDCRST_MAG41</strain>
    </source>
</reference>
<evidence type="ECO:0000259" key="1">
    <source>
        <dbReference type="PROSITE" id="PS51186"/>
    </source>
</evidence>
<feature type="domain" description="N-acetyltransferase" evidence="1">
    <location>
        <begin position="1"/>
        <end position="115"/>
    </location>
</feature>
<name>A0A6J4H1I8_9ACTN</name>
<dbReference type="InterPro" id="IPR000182">
    <property type="entry name" value="GNAT_dom"/>
</dbReference>
<dbReference type="PROSITE" id="PS51186">
    <property type="entry name" value="GNAT"/>
    <property type="match status" value="1"/>
</dbReference>
<dbReference type="EMBL" id="CADCTP010000005">
    <property type="protein sequence ID" value="CAA9212438.1"/>
    <property type="molecule type" value="Genomic_DNA"/>
</dbReference>
<dbReference type="Pfam" id="PF00583">
    <property type="entry name" value="Acetyltransf_1"/>
    <property type="match status" value="1"/>
</dbReference>
<sequence length="115" mass="12510">MGREATARFEVEQTRDFPAPREWWRAAYTPGGEPAGFVLPTRDGGLHAVGYLGVVPEHRGRGYVDDLLGVGTRFLAVEQDADRIVANTDVGNLPMAAAFARAGYADTGRHRLDLV</sequence>
<accession>A0A6J4H1I8</accession>
<proteinExistence type="predicted"/>
<dbReference type="GO" id="GO:0016747">
    <property type="term" value="F:acyltransferase activity, transferring groups other than amino-acyl groups"/>
    <property type="evidence" value="ECO:0007669"/>
    <property type="project" value="InterPro"/>
</dbReference>
<dbReference type="Gene3D" id="3.40.630.30">
    <property type="match status" value="1"/>
</dbReference>